<dbReference type="Pfam" id="PF08123">
    <property type="entry name" value="DOT1"/>
    <property type="match status" value="1"/>
</dbReference>
<accession>A0A7C8I4H6</accession>
<dbReference type="InterPro" id="IPR030445">
    <property type="entry name" value="H3-K79_meTrfase"/>
</dbReference>
<keyword evidence="14" id="KW-1185">Reference proteome</keyword>
<evidence type="ECO:0000256" key="10">
    <source>
        <dbReference type="ARBA" id="ARBA00047770"/>
    </source>
</evidence>
<evidence type="ECO:0000256" key="7">
    <source>
        <dbReference type="ARBA" id="ARBA00022853"/>
    </source>
</evidence>
<dbReference type="OrthoDB" id="443402at2759"/>
<dbReference type="InterPro" id="IPR029063">
    <property type="entry name" value="SAM-dependent_MTases_sf"/>
</dbReference>
<keyword evidence="4 11" id="KW-0489">Methyltransferase</keyword>
<comment type="catalytic activity">
    <reaction evidence="10 11">
        <text>L-lysyl(79)-[histone H3] + 3 S-adenosyl-L-methionine = N(6),N(6),N(6)-trimethyl-L-lysyl(79)-[histone H3] + 3 S-adenosyl-L-homocysteine + 3 H(+)</text>
        <dbReference type="Rhea" id="RHEA:60328"/>
        <dbReference type="Rhea" id="RHEA-COMP:15549"/>
        <dbReference type="Rhea" id="RHEA-COMP:15552"/>
        <dbReference type="ChEBI" id="CHEBI:15378"/>
        <dbReference type="ChEBI" id="CHEBI:29969"/>
        <dbReference type="ChEBI" id="CHEBI:57856"/>
        <dbReference type="ChEBI" id="CHEBI:59789"/>
        <dbReference type="ChEBI" id="CHEBI:61961"/>
        <dbReference type="EC" id="2.1.1.360"/>
    </reaction>
</comment>
<proteinExistence type="inferred from homology"/>
<comment type="similarity">
    <text evidence="11">Belongs to the class I-like SAM-binding methyltransferase superfamily. DOT1 family.</text>
</comment>
<organism evidence="13 14">
    <name type="scientific">Massariosphaeria phaeospora</name>
    <dbReference type="NCBI Taxonomy" id="100035"/>
    <lineage>
        <taxon>Eukaryota</taxon>
        <taxon>Fungi</taxon>
        <taxon>Dikarya</taxon>
        <taxon>Ascomycota</taxon>
        <taxon>Pezizomycotina</taxon>
        <taxon>Dothideomycetes</taxon>
        <taxon>Pleosporomycetidae</taxon>
        <taxon>Pleosporales</taxon>
        <taxon>Pleosporales incertae sedis</taxon>
        <taxon>Massariosphaeria</taxon>
    </lineage>
</organism>
<keyword evidence="8 11" id="KW-0539">Nucleus</keyword>
<dbReference type="GO" id="GO:0006281">
    <property type="term" value="P:DNA repair"/>
    <property type="evidence" value="ECO:0007669"/>
    <property type="project" value="TreeGrafter"/>
</dbReference>
<reference evidence="13 14" key="1">
    <citation type="submission" date="2020-01" db="EMBL/GenBank/DDBJ databases">
        <authorList>
            <consortium name="DOE Joint Genome Institute"/>
            <person name="Haridas S."/>
            <person name="Albert R."/>
            <person name="Binder M."/>
            <person name="Bloem J."/>
            <person name="Labutti K."/>
            <person name="Salamov A."/>
            <person name="Andreopoulos B."/>
            <person name="Baker S.E."/>
            <person name="Barry K."/>
            <person name="Bills G."/>
            <person name="Bluhm B.H."/>
            <person name="Cannon C."/>
            <person name="Castanera R."/>
            <person name="Culley D.E."/>
            <person name="Daum C."/>
            <person name="Ezra D."/>
            <person name="Gonzalez J.B."/>
            <person name="Henrissat B."/>
            <person name="Kuo A."/>
            <person name="Liang C."/>
            <person name="Lipzen A."/>
            <person name="Lutzoni F."/>
            <person name="Magnuson J."/>
            <person name="Mondo S."/>
            <person name="Nolan M."/>
            <person name="Ohm R."/>
            <person name="Pangilinan J."/>
            <person name="Park H.-J.H."/>
            <person name="Ramirez L."/>
            <person name="Alfaro M."/>
            <person name="Sun H."/>
            <person name="Tritt A."/>
            <person name="Yoshinaga Y."/>
            <person name="Zwiers L.-H.L."/>
            <person name="Turgeon B.G."/>
            <person name="Goodwin S.B."/>
            <person name="Spatafora J.W."/>
            <person name="Crous P.W."/>
            <person name="Grigoriev I.V."/>
        </authorList>
    </citation>
    <scope>NUCLEOTIDE SEQUENCE [LARGE SCALE GENOMIC DNA]</scope>
    <source>
        <strain evidence="13 14">CBS 611.86</strain>
    </source>
</reference>
<feature type="domain" description="DOT1" evidence="12">
    <location>
        <begin position="128"/>
        <end position="452"/>
    </location>
</feature>
<evidence type="ECO:0000256" key="8">
    <source>
        <dbReference type="ARBA" id="ARBA00023242"/>
    </source>
</evidence>
<dbReference type="InterPro" id="IPR025789">
    <property type="entry name" value="DOT1_dom"/>
</dbReference>
<evidence type="ECO:0000256" key="1">
    <source>
        <dbReference type="ARBA" id="ARBA00004123"/>
    </source>
</evidence>
<keyword evidence="6 11" id="KW-0949">S-adenosyl-L-methionine</keyword>
<evidence type="ECO:0000313" key="14">
    <source>
        <dbReference type="Proteomes" id="UP000481861"/>
    </source>
</evidence>
<comment type="miscellaneous">
    <text evidence="11">In contrast to other lysine histone methyltransferases, it does not contain a SET domain, suggesting the existence of another mechanism for methylation of lysine residues of histones.</text>
</comment>
<evidence type="ECO:0000256" key="3">
    <source>
        <dbReference type="ARBA" id="ARBA00020987"/>
    </source>
</evidence>
<name>A0A7C8I4H6_9PLEO</name>
<dbReference type="AlphaFoldDB" id="A0A7C8I4H6"/>
<dbReference type="Gene3D" id="3.40.50.150">
    <property type="entry name" value="Vaccinia Virus protein VP39"/>
    <property type="match status" value="1"/>
</dbReference>
<dbReference type="GO" id="GO:0000077">
    <property type="term" value="P:DNA damage checkpoint signaling"/>
    <property type="evidence" value="ECO:0007669"/>
    <property type="project" value="TreeGrafter"/>
</dbReference>
<evidence type="ECO:0000256" key="9">
    <source>
        <dbReference type="ARBA" id="ARBA00029821"/>
    </source>
</evidence>
<dbReference type="PROSITE" id="PS51569">
    <property type="entry name" value="DOT1"/>
    <property type="match status" value="1"/>
</dbReference>
<dbReference type="SUPFAM" id="SSF53335">
    <property type="entry name" value="S-adenosyl-L-methionine-dependent methyltransferases"/>
    <property type="match status" value="1"/>
</dbReference>
<comment type="activity regulation">
    <text evidence="11">Ubiquitination of histone H2B to form H2BK123ub1 is required for efficient DOT1 methyltransferase activity on histone H3.</text>
</comment>
<comment type="function">
    <text evidence="11">Histone methyltransferase that specifically trimethylates histone H3 to form H3K79me3. This methylation is required for telomere silencing and for the pachytene checkpoint during the meiotic cell cycle by allowing the recruitment of RAD9 to double strand breaks. Nucleosomes are preferred as substrate compared to free histone.</text>
</comment>
<evidence type="ECO:0000313" key="13">
    <source>
        <dbReference type="EMBL" id="KAF2870654.1"/>
    </source>
</evidence>
<evidence type="ECO:0000256" key="2">
    <source>
        <dbReference type="ARBA" id="ARBA00012190"/>
    </source>
</evidence>
<evidence type="ECO:0000256" key="5">
    <source>
        <dbReference type="ARBA" id="ARBA00022679"/>
    </source>
</evidence>
<comment type="subcellular location">
    <subcellularLocation>
        <location evidence="1 11">Nucleus</location>
    </subcellularLocation>
</comment>
<evidence type="ECO:0000256" key="11">
    <source>
        <dbReference type="RuleBase" id="RU271113"/>
    </source>
</evidence>
<evidence type="ECO:0000256" key="4">
    <source>
        <dbReference type="ARBA" id="ARBA00022603"/>
    </source>
</evidence>
<keyword evidence="7 11" id="KW-0156">Chromatin regulator</keyword>
<keyword evidence="5 11" id="KW-0808">Transferase</keyword>
<sequence>MSAVILPAMDSPTKRIGITRAYCSGCRSPLTAQDKKRCSKCRGRQNATPHSIGLRRKPGPQDRICKRMEKCCVCQDPLEPHEDFKCPTCKKRRCEQIVAEPNCALCSMCRKYERDRKRLSRAMDRAEPPKRYQAEVVLDPNRTILNFTPMPAFILQPPPPPPPGQTTSDIIGTLLPHLSKPQTDSACDREAGGQQTTNSAKAVEPIGNISFLPDLEDLDLGDDTTREEKIHRLLTHAYDATISPIILKLAHVTTIDSMLTYGEVSQGFISRMFQDFKVAASSCFIDLGSGVGNVVLQAHLETGCHAFGSELHSGRFAASIVFRTAVAILLSRHGLGDMRQLEQGVVFKEGDIFVEPHTIDLVPKADLILCNNRKFGADAVQRQVDSVLVPMKVGAVFVSLEKVVRGRGCRSTLKELGIVETKRMGEPGDVSWTNSATDYWVYEKPGPGPQKT</sequence>
<protein>
    <recommendedName>
        <fullName evidence="3 11">Histone-lysine N-methyltransferase, H3 lysine-79 specific</fullName>
        <ecNumber evidence="2 11">2.1.1.360</ecNumber>
    </recommendedName>
    <alternativeName>
        <fullName evidence="9 11">Histone H3-K79 methyltransferase</fullName>
    </alternativeName>
</protein>
<gene>
    <name evidence="13" type="ORF">BDV95DRAFT_574286</name>
</gene>
<dbReference type="EC" id="2.1.1.360" evidence="2 11"/>
<dbReference type="EMBL" id="JAADJZ010000013">
    <property type="protein sequence ID" value="KAF2870654.1"/>
    <property type="molecule type" value="Genomic_DNA"/>
</dbReference>
<dbReference type="GO" id="GO:0140956">
    <property type="term" value="F:histone H3K79 trimethyltransferase activity"/>
    <property type="evidence" value="ECO:0007669"/>
    <property type="project" value="UniProtKB-EC"/>
</dbReference>
<dbReference type="GO" id="GO:0005634">
    <property type="term" value="C:nucleus"/>
    <property type="evidence" value="ECO:0007669"/>
    <property type="project" value="UniProtKB-SubCell"/>
</dbReference>
<evidence type="ECO:0000256" key="6">
    <source>
        <dbReference type="ARBA" id="ARBA00022691"/>
    </source>
</evidence>
<comment type="caution">
    <text evidence="13">The sequence shown here is derived from an EMBL/GenBank/DDBJ whole genome shotgun (WGS) entry which is preliminary data.</text>
</comment>
<evidence type="ECO:0000259" key="12">
    <source>
        <dbReference type="PROSITE" id="PS51569"/>
    </source>
</evidence>
<dbReference type="GO" id="GO:0032259">
    <property type="term" value="P:methylation"/>
    <property type="evidence" value="ECO:0007669"/>
    <property type="project" value="UniProtKB-KW"/>
</dbReference>
<dbReference type="PANTHER" id="PTHR21451:SF0">
    <property type="entry name" value="HISTONE-LYSINE N-METHYLTRANSFERASE, H3 LYSINE-79 SPECIFIC"/>
    <property type="match status" value="1"/>
</dbReference>
<dbReference type="Proteomes" id="UP000481861">
    <property type="component" value="Unassembled WGS sequence"/>
</dbReference>
<dbReference type="PANTHER" id="PTHR21451">
    <property type="entry name" value="HISTONE H3 METHYLTRANSFERASE"/>
    <property type="match status" value="1"/>
</dbReference>